<dbReference type="PANTHER" id="PTHR12428:SF65">
    <property type="entry name" value="CYTOCHROME C OXIDASE ASSEMBLY PROTEIN COX18, MITOCHONDRIAL"/>
    <property type="match status" value="1"/>
</dbReference>
<dbReference type="GO" id="GO:0051205">
    <property type="term" value="P:protein insertion into membrane"/>
    <property type="evidence" value="ECO:0007669"/>
    <property type="project" value="TreeGrafter"/>
</dbReference>
<evidence type="ECO:0000256" key="10">
    <source>
        <dbReference type="ARBA" id="ARBA00023186"/>
    </source>
</evidence>
<keyword evidence="4 13" id="KW-0813">Transport</keyword>
<dbReference type="CDD" id="cd20070">
    <property type="entry name" value="5TM_YidC_Alb3"/>
    <property type="match status" value="1"/>
</dbReference>
<dbReference type="InterPro" id="IPR038221">
    <property type="entry name" value="YidC_periplasmic_sf"/>
</dbReference>
<name>A0A327WVG6_9GAMM</name>
<keyword evidence="10 13" id="KW-0143">Chaperone</keyword>
<dbReference type="NCBIfam" id="TIGR03593">
    <property type="entry name" value="yidC_nterm"/>
    <property type="match status" value="1"/>
</dbReference>
<evidence type="ECO:0000259" key="16">
    <source>
        <dbReference type="Pfam" id="PF14849"/>
    </source>
</evidence>
<feature type="domain" description="Membrane insertase YidC N-terminal" evidence="16">
    <location>
        <begin position="86"/>
        <end position="359"/>
    </location>
</feature>
<evidence type="ECO:0000313" key="17">
    <source>
        <dbReference type="EMBL" id="RAJ97025.1"/>
    </source>
</evidence>
<dbReference type="GO" id="GO:0015031">
    <property type="term" value="P:protein transport"/>
    <property type="evidence" value="ECO:0007669"/>
    <property type="project" value="UniProtKB-KW"/>
</dbReference>
<dbReference type="PRINTS" id="PR00701">
    <property type="entry name" value="60KDINNERMP"/>
</dbReference>
<sequence>MNSQRSLLIIALLVLSFFMFQQWQIRDAASTPGVDAASAPEPTNILPSVEDSQNVVPGADGAVSSASPSSSANVPTSTDLESGDTIRVVTDVMDIQIDLTGGDLVDARLLEFAERQGESERFHILHRLPGHTYTAQSGLVGRDGTDDATNPRPTFSATQSNFYIGSADVLEVPLTYVRESDGVEFIKTYIFRRGDYAVDVRYDIVNHSDASKRVAMYGQLRQTMVDASGSMFMPTYRGAAFSTQDTRYEKYSFGKIQDRNLQRTTTGGWVAMLEHYFVTAWVPNQLEQNVLYTMQAPNNEALIGFTSRTIQVEPGATGQLQSTLFLGPKDQDRLGALANNLNLTVDYGFMWWLAIPLFSLMQFIFGLVGNWGVVIILVTLIVKLVLYPLTKAQYTSMAKMRMVAPKMKALKEKFGDDRQKLSAAMMKLYQEERVNPLGGCLPMLLQLPIFLTLYWVLLESAEFRHADFALWITDLSSRDPYFILPLLMGASMWLMQHLQPTPITDPMQKKIMQLMPIIFTVFFLFFPSGLVLYWLTSNLISIAQMLWIYRQIEKNGFKQKKPKTPKVTK</sequence>
<dbReference type="Gene3D" id="2.70.98.90">
    <property type="match status" value="1"/>
</dbReference>
<reference evidence="18 20" key="1">
    <citation type="journal article" date="2018" name="Front. Microbiol.">
        <title>Genome-Based Analysis Reveals the Taxonomy and Diversity of the Family Idiomarinaceae.</title>
        <authorList>
            <person name="Liu Y."/>
            <person name="Lai Q."/>
            <person name="Shao Z."/>
        </authorList>
    </citation>
    <scope>NUCLEOTIDE SEQUENCE [LARGE SCALE GENOMIC DNA]</scope>
    <source>
        <strain evidence="18 20">CF12-14</strain>
    </source>
</reference>
<dbReference type="CDD" id="cd19961">
    <property type="entry name" value="EcYidC-like_peri"/>
    <property type="match status" value="1"/>
</dbReference>
<evidence type="ECO:0000256" key="6">
    <source>
        <dbReference type="ARBA" id="ARBA00022692"/>
    </source>
</evidence>
<feature type="transmembrane region" description="Helical" evidence="13">
    <location>
        <begin position="510"/>
        <end position="526"/>
    </location>
</feature>
<reference evidence="17 19" key="2">
    <citation type="submission" date="2018-06" db="EMBL/GenBank/DDBJ databases">
        <title>Genomic Encyclopedia of Type Strains, Phase III (KMG-III): the genomes of soil and plant-associated and newly described type strains.</title>
        <authorList>
            <person name="Whitman W."/>
        </authorList>
    </citation>
    <scope>NUCLEOTIDE SEQUENCE [LARGE SCALE GENOMIC DNA]</scope>
    <source>
        <strain evidence="17 19">CGMCC 1.15366</strain>
    </source>
</reference>
<dbReference type="EMBL" id="QLMD01000006">
    <property type="protein sequence ID" value="RAJ97025.1"/>
    <property type="molecule type" value="Genomic_DNA"/>
</dbReference>
<feature type="transmembrane region" description="Helical" evidence="13">
    <location>
        <begin position="434"/>
        <end position="457"/>
    </location>
</feature>
<evidence type="ECO:0000313" key="20">
    <source>
        <dbReference type="Proteomes" id="UP000287865"/>
    </source>
</evidence>
<dbReference type="RefSeq" id="WP_111569397.1">
    <property type="nucleotide sequence ID" value="NZ_PIPK01000006.1"/>
</dbReference>
<keyword evidence="8 13" id="KW-1133">Transmembrane helix</keyword>
<keyword evidence="6 13" id="KW-0812">Transmembrane</keyword>
<evidence type="ECO:0000256" key="7">
    <source>
        <dbReference type="ARBA" id="ARBA00022927"/>
    </source>
</evidence>
<evidence type="ECO:0000256" key="5">
    <source>
        <dbReference type="ARBA" id="ARBA00022475"/>
    </source>
</evidence>
<evidence type="ECO:0000256" key="3">
    <source>
        <dbReference type="ARBA" id="ARBA00015325"/>
    </source>
</evidence>
<dbReference type="InterPro" id="IPR047196">
    <property type="entry name" value="YidC_ALB_C"/>
</dbReference>
<dbReference type="GO" id="GO:0005886">
    <property type="term" value="C:plasma membrane"/>
    <property type="evidence" value="ECO:0007669"/>
    <property type="project" value="UniProtKB-SubCell"/>
</dbReference>
<dbReference type="EMBL" id="PIPK01000006">
    <property type="protein sequence ID" value="RUO24634.1"/>
    <property type="molecule type" value="Genomic_DNA"/>
</dbReference>
<comment type="subunit">
    <text evidence="13">Interacts with the Sec translocase complex via SecD. Specifically interacts with transmembrane segments of nascent integral membrane proteins during membrane integration.</text>
</comment>
<feature type="transmembrane region" description="Helical" evidence="13">
    <location>
        <begin position="349"/>
        <end position="382"/>
    </location>
</feature>
<dbReference type="Pfam" id="PF02096">
    <property type="entry name" value="60KD_IMP"/>
    <property type="match status" value="1"/>
</dbReference>
<dbReference type="PRINTS" id="PR01900">
    <property type="entry name" value="YIDCPROTEIN"/>
</dbReference>
<dbReference type="PANTHER" id="PTHR12428">
    <property type="entry name" value="OXA1"/>
    <property type="match status" value="1"/>
</dbReference>
<evidence type="ECO:0000256" key="4">
    <source>
        <dbReference type="ARBA" id="ARBA00022448"/>
    </source>
</evidence>
<dbReference type="Proteomes" id="UP000249203">
    <property type="component" value="Unassembled WGS sequence"/>
</dbReference>
<dbReference type="Pfam" id="PF14849">
    <property type="entry name" value="YidC_periplas"/>
    <property type="match status" value="1"/>
</dbReference>
<evidence type="ECO:0000256" key="1">
    <source>
        <dbReference type="ARBA" id="ARBA00004429"/>
    </source>
</evidence>
<dbReference type="InterPro" id="IPR001708">
    <property type="entry name" value="YidC/ALB3/OXA1/COX18"/>
</dbReference>
<protein>
    <recommendedName>
        <fullName evidence="3 13">Membrane protein insertase YidC</fullName>
    </recommendedName>
    <alternativeName>
        <fullName evidence="12 13">Foldase YidC</fullName>
    </alternativeName>
    <alternativeName>
        <fullName evidence="11 13">Membrane integrase YidC</fullName>
    </alternativeName>
    <alternativeName>
        <fullName evidence="13">Membrane protein YidC</fullName>
    </alternativeName>
</protein>
<gene>
    <name evidence="13" type="primary">yidC</name>
    <name evidence="17" type="ORF">B0I24_10688</name>
    <name evidence="18" type="ORF">CWE07_08150</name>
</gene>
<comment type="subcellular location">
    <subcellularLocation>
        <location evidence="1">Cell inner membrane</location>
        <topology evidence="1">Multi-pass membrane protein</topology>
    </subcellularLocation>
    <subcellularLocation>
        <location evidence="13">Cell membrane</location>
        <topology evidence="13">Multi-pass membrane protein</topology>
    </subcellularLocation>
</comment>
<dbReference type="HAMAP" id="MF_01810">
    <property type="entry name" value="YidC_type1"/>
    <property type="match status" value="1"/>
</dbReference>
<comment type="caution">
    <text evidence="13">Lacks conserved residue(s) required for the propagation of feature annotation.</text>
</comment>
<keyword evidence="5 13" id="KW-1003">Cell membrane</keyword>
<evidence type="ECO:0000256" key="14">
    <source>
        <dbReference type="SAM" id="MobiDB-lite"/>
    </source>
</evidence>
<keyword evidence="9 13" id="KW-0472">Membrane</keyword>
<organism evidence="17 19">
    <name type="scientific">Aliidiomarina maris</name>
    <dbReference type="NCBI Taxonomy" id="531312"/>
    <lineage>
        <taxon>Bacteria</taxon>
        <taxon>Pseudomonadati</taxon>
        <taxon>Pseudomonadota</taxon>
        <taxon>Gammaproteobacteria</taxon>
        <taxon>Alteromonadales</taxon>
        <taxon>Idiomarinaceae</taxon>
        <taxon>Aliidiomarina</taxon>
    </lineage>
</organism>
<keyword evidence="20" id="KW-1185">Reference proteome</keyword>
<evidence type="ECO:0000313" key="18">
    <source>
        <dbReference type="EMBL" id="RUO24634.1"/>
    </source>
</evidence>
<evidence type="ECO:0000256" key="9">
    <source>
        <dbReference type="ARBA" id="ARBA00023136"/>
    </source>
</evidence>
<accession>A0A327WVG6</accession>
<dbReference type="OrthoDB" id="9780552at2"/>
<dbReference type="NCBIfam" id="NF002352">
    <property type="entry name" value="PRK01318.1-3"/>
    <property type="match status" value="1"/>
</dbReference>
<evidence type="ECO:0000256" key="13">
    <source>
        <dbReference type="HAMAP-Rule" id="MF_01810"/>
    </source>
</evidence>
<evidence type="ECO:0000256" key="12">
    <source>
        <dbReference type="ARBA" id="ARBA00033342"/>
    </source>
</evidence>
<feature type="domain" description="Membrane insertase YidC/Oxa/ALB C-terminal" evidence="15">
    <location>
        <begin position="371"/>
        <end position="550"/>
    </location>
</feature>
<comment type="similarity">
    <text evidence="2 13">Belongs to the OXA1/ALB3/YidC family. Type 1 subfamily.</text>
</comment>
<dbReference type="AlphaFoldDB" id="A0A327WVG6"/>
<evidence type="ECO:0000259" key="15">
    <source>
        <dbReference type="Pfam" id="PF02096"/>
    </source>
</evidence>
<dbReference type="InterPro" id="IPR019998">
    <property type="entry name" value="Membr_insert_YidC"/>
</dbReference>
<dbReference type="NCBIfam" id="TIGR03592">
    <property type="entry name" value="yidC_oxa1_cterm"/>
    <property type="match status" value="1"/>
</dbReference>
<dbReference type="InterPro" id="IPR028055">
    <property type="entry name" value="YidC/Oxa/ALB_C"/>
</dbReference>
<proteinExistence type="inferred from homology"/>
<keyword evidence="7 13" id="KW-0653">Protein transport</keyword>
<evidence type="ECO:0000256" key="8">
    <source>
        <dbReference type="ARBA" id="ARBA00022989"/>
    </source>
</evidence>
<feature type="compositionally biased region" description="Low complexity" evidence="14">
    <location>
        <begin position="55"/>
        <end position="78"/>
    </location>
</feature>
<evidence type="ECO:0000256" key="2">
    <source>
        <dbReference type="ARBA" id="ARBA00010527"/>
    </source>
</evidence>
<evidence type="ECO:0000256" key="11">
    <source>
        <dbReference type="ARBA" id="ARBA00033245"/>
    </source>
</evidence>
<dbReference type="Proteomes" id="UP000287865">
    <property type="component" value="Unassembled WGS sequence"/>
</dbReference>
<dbReference type="InterPro" id="IPR028053">
    <property type="entry name" value="Membr_insert_YidC_N"/>
</dbReference>
<comment type="function">
    <text evidence="13">Required for the insertion and/or proper folding and/or complex formation of integral membrane proteins into the membrane. Involved in integration of membrane proteins that insert both dependently and independently of the Sec translocase complex, as well as at least some lipoproteins. Aids folding of multispanning membrane proteins.</text>
</comment>
<feature type="region of interest" description="Disordered" evidence="14">
    <location>
        <begin position="32"/>
        <end position="81"/>
    </location>
</feature>
<evidence type="ECO:0000313" key="19">
    <source>
        <dbReference type="Proteomes" id="UP000249203"/>
    </source>
</evidence>
<comment type="caution">
    <text evidence="17">The sequence shown here is derived from an EMBL/GenBank/DDBJ whole genome shotgun (WGS) entry which is preliminary data.</text>
</comment>
<dbReference type="GO" id="GO:0032977">
    <property type="term" value="F:membrane insertase activity"/>
    <property type="evidence" value="ECO:0007669"/>
    <property type="project" value="InterPro"/>
</dbReference>